<dbReference type="InterPro" id="IPR051446">
    <property type="entry name" value="HTH_trans_reg/aminotransferase"/>
</dbReference>
<dbReference type="EMBL" id="CP014578">
    <property type="protein sequence ID" value="ANB72722.1"/>
    <property type="molecule type" value="Genomic_DNA"/>
</dbReference>
<dbReference type="GO" id="GO:0003677">
    <property type="term" value="F:DNA binding"/>
    <property type="evidence" value="ECO:0007669"/>
    <property type="project" value="UniProtKB-KW"/>
</dbReference>
<comment type="similarity">
    <text evidence="1">In the C-terminal section; belongs to the class-I pyridoxal-phosphate-dependent aminotransferase family.</text>
</comment>
<dbReference type="PROSITE" id="PS50949">
    <property type="entry name" value="HTH_GNTR"/>
    <property type="match status" value="1"/>
</dbReference>
<dbReference type="GO" id="GO:0003700">
    <property type="term" value="F:DNA-binding transcription factor activity"/>
    <property type="evidence" value="ECO:0007669"/>
    <property type="project" value="InterPro"/>
</dbReference>
<dbReference type="InterPro" id="IPR036388">
    <property type="entry name" value="WH-like_DNA-bd_sf"/>
</dbReference>
<keyword evidence="3" id="KW-0805">Transcription regulation</keyword>
<evidence type="ECO:0000256" key="2">
    <source>
        <dbReference type="ARBA" id="ARBA00022898"/>
    </source>
</evidence>
<dbReference type="InterPro" id="IPR015422">
    <property type="entry name" value="PyrdxlP-dep_Trfase_small"/>
</dbReference>
<dbReference type="STRING" id="1804984.AYM40_10355"/>
<dbReference type="SUPFAM" id="SSF46785">
    <property type="entry name" value="Winged helix' DNA-binding domain"/>
    <property type="match status" value="1"/>
</dbReference>
<dbReference type="Pfam" id="PF00155">
    <property type="entry name" value="Aminotran_1_2"/>
    <property type="match status" value="1"/>
</dbReference>
<dbReference type="SUPFAM" id="SSF53383">
    <property type="entry name" value="PLP-dependent transferases"/>
    <property type="match status" value="1"/>
</dbReference>
<dbReference type="RefSeq" id="WP_063496144.1">
    <property type="nucleotide sequence ID" value="NZ_CP014578.1"/>
</dbReference>
<keyword evidence="5" id="KW-0804">Transcription</keyword>
<dbReference type="InterPro" id="IPR036390">
    <property type="entry name" value="WH_DNA-bd_sf"/>
</dbReference>
<dbReference type="InterPro" id="IPR015424">
    <property type="entry name" value="PyrdxlP-dep_Trfase"/>
</dbReference>
<keyword evidence="8" id="KW-1185">Reference proteome</keyword>
<dbReference type="GO" id="GO:0030170">
    <property type="term" value="F:pyridoxal phosphate binding"/>
    <property type="evidence" value="ECO:0007669"/>
    <property type="project" value="InterPro"/>
</dbReference>
<dbReference type="InterPro" id="IPR004839">
    <property type="entry name" value="Aminotransferase_I/II_large"/>
</dbReference>
<evidence type="ECO:0000313" key="8">
    <source>
        <dbReference type="Proteomes" id="UP000076852"/>
    </source>
</evidence>
<dbReference type="AlphaFoldDB" id="A0A160FK46"/>
<dbReference type="CDD" id="cd00609">
    <property type="entry name" value="AAT_like"/>
    <property type="match status" value="1"/>
</dbReference>
<keyword evidence="4" id="KW-0238">DNA-binding</keyword>
<feature type="domain" description="HTH gntR-type" evidence="6">
    <location>
        <begin position="4"/>
        <end position="72"/>
    </location>
</feature>
<dbReference type="PANTHER" id="PTHR46577:SF1">
    <property type="entry name" value="HTH-TYPE TRANSCRIPTIONAL REGULATORY PROTEIN GABR"/>
    <property type="match status" value="1"/>
</dbReference>
<dbReference type="KEGG" id="buz:AYM40_10355"/>
<dbReference type="Proteomes" id="UP000076852">
    <property type="component" value="Chromosome 1"/>
</dbReference>
<dbReference type="OrthoDB" id="9804020at2"/>
<dbReference type="Gene3D" id="3.90.1150.10">
    <property type="entry name" value="Aspartate Aminotransferase, domain 1"/>
    <property type="match status" value="1"/>
</dbReference>
<dbReference type="SMART" id="SM00345">
    <property type="entry name" value="HTH_GNTR"/>
    <property type="match status" value="1"/>
</dbReference>
<reference evidence="7 8" key="1">
    <citation type="journal article" date="2016" name="Gene">
        <title>PacBio SMRT assembly of a complex multi-replicon genome reveals chlorocatechol degradative operon in a region of genome plasticity.</title>
        <authorList>
            <person name="Ricker N."/>
            <person name="Shen S.Y."/>
            <person name="Goordial J."/>
            <person name="Jin S."/>
            <person name="Fulthorpe R.R."/>
        </authorList>
    </citation>
    <scope>NUCLEOTIDE SEQUENCE [LARGE SCALE GENOMIC DNA]</scope>
    <source>
        <strain evidence="7 8">OLGA172</strain>
    </source>
</reference>
<name>A0A160FK46_9BURK</name>
<keyword evidence="2" id="KW-0663">Pyridoxal phosphate</keyword>
<dbReference type="PANTHER" id="PTHR46577">
    <property type="entry name" value="HTH-TYPE TRANSCRIPTIONAL REGULATORY PROTEIN GABR"/>
    <property type="match status" value="1"/>
</dbReference>
<evidence type="ECO:0000256" key="3">
    <source>
        <dbReference type="ARBA" id="ARBA00023015"/>
    </source>
</evidence>
<dbReference type="Gene3D" id="1.10.10.10">
    <property type="entry name" value="Winged helix-like DNA-binding domain superfamily/Winged helix DNA-binding domain"/>
    <property type="match status" value="1"/>
</dbReference>
<gene>
    <name evidence="7" type="ORF">AYM40_10355</name>
</gene>
<dbReference type="InterPro" id="IPR000524">
    <property type="entry name" value="Tscrpt_reg_HTH_GntR"/>
</dbReference>
<proteinExistence type="inferred from homology"/>
<sequence length="447" mass="48721">MAAPARYREHVERLASLIQDGSLVAGSRLMPHRDYADEHGIAAATVARVYRTLIERGLAVGEVGRGTFVRSLETQVAADFAQTREREPDLIDLAFNYPVLPEQAAQLRHALRNLSDKGDLSTLLDYHPHPGRREDREAAANWFSTGSDRIDTADIMVCGGSQHALSVVLATLVTGRDLVAVESLTYPGFMSAAKLLGIPLVGVQIDDAGIVPESLDVVCRKHAGRVRMVYTIPTVHNPTGAVMPLERRLALIKVARRHDLLVVDDSVYGFLEASPPPSLRSLAPDRVIEIHSLSKSAAPGLRVGYIVAPERVRQRLHEGLRATMWSASAIAVALATSWMRDGTLGSWIAAKRKEATLRQNLARRILGSWPITAHPGSFHLLLDLPKHWRPDDLVFALAQRGVNITPLAAFETSNASVSRTVRIATAAPATIQQLEIGLQIVAETLSL</sequence>
<accession>A0A160FK46</accession>
<evidence type="ECO:0000256" key="1">
    <source>
        <dbReference type="ARBA" id="ARBA00005384"/>
    </source>
</evidence>
<evidence type="ECO:0000256" key="4">
    <source>
        <dbReference type="ARBA" id="ARBA00023125"/>
    </source>
</evidence>
<protein>
    <recommendedName>
        <fullName evidence="6">HTH gntR-type domain-containing protein</fullName>
    </recommendedName>
</protein>
<evidence type="ECO:0000313" key="7">
    <source>
        <dbReference type="EMBL" id="ANB72722.1"/>
    </source>
</evidence>
<evidence type="ECO:0000259" key="6">
    <source>
        <dbReference type="PROSITE" id="PS50949"/>
    </source>
</evidence>
<dbReference type="Gene3D" id="3.40.640.10">
    <property type="entry name" value="Type I PLP-dependent aspartate aminotransferase-like (Major domain)"/>
    <property type="match status" value="1"/>
</dbReference>
<dbReference type="InterPro" id="IPR015421">
    <property type="entry name" value="PyrdxlP-dep_Trfase_major"/>
</dbReference>
<organism evidence="7 8">
    <name type="scientific">Paraburkholderia phytofirmans OLGA172</name>
    <dbReference type="NCBI Taxonomy" id="1417228"/>
    <lineage>
        <taxon>Bacteria</taxon>
        <taxon>Pseudomonadati</taxon>
        <taxon>Pseudomonadota</taxon>
        <taxon>Betaproteobacteria</taxon>
        <taxon>Burkholderiales</taxon>
        <taxon>Burkholderiaceae</taxon>
        <taxon>Paraburkholderia</taxon>
    </lineage>
</organism>
<evidence type="ECO:0000256" key="5">
    <source>
        <dbReference type="ARBA" id="ARBA00023163"/>
    </source>
</evidence>